<protein>
    <submittedName>
        <fullName evidence="1">Uncharacterized protein</fullName>
    </submittedName>
</protein>
<reference evidence="1" key="1">
    <citation type="submission" date="2020-03" db="EMBL/GenBank/DDBJ databases">
        <title>The deep terrestrial virosphere.</title>
        <authorList>
            <person name="Holmfeldt K."/>
            <person name="Nilsson E."/>
            <person name="Simone D."/>
            <person name="Lopez-Fernandez M."/>
            <person name="Wu X."/>
            <person name="de Brujin I."/>
            <person name="Lundin D."/>
            <person name="Andersson A."/>
            <person name="Bertilsson S."/>
            <person name="Dopson M."/>
        </authorList>
    </citation>
    <scope>NUCLEOTIDE SEQUENCE</scope>
    <source>
        <strain evidence="1">MM415B03236</strain>
    </source>
</reference>
<accession>A0A6M3LFR2</accession>
<organism evidence="1">
    <name type="scientific">viral metagenome</name>
    <dbReference type="NCBI Taxonomy" id="1070528"/>
    <lineage>
        <taxon>unclassified sequences</taxon>
        <taxon>metagenomes</taxon>
        <taxon>organismal metagenomes</taxon>
    </lineage>
</organism>
<sequence>MKWKETVMNDKAIDKLFTRYEKIDPVQETPFVMRVARKQAKVSYGAGMREVIEWCDETCPHDLFGEGTHCYKRACDMCWQEKLKEDK</sequence>
<proteinExistence type="predicted"/>
<dbReference type="EMBL" id="MT143021">
    <property type="protein sequence ID" value="QJA91888.1"/>
    <property type="molecule type" value="Genomic_DNA"/>
</dbReference>
<gene>
    <name evidence="1" type="ORF">MM415B03236_0014</name>
</gene>
<name>A0A6M3LFR2_9ZZZZ</name>
<dbReference type="AlphaFoldDB" id="A0A6M3LFR2"/>
<evidence type="ECO:0000313" key="1">
    <source>
        <dbReference type="EMBL" id="QJA91888.1"/>
    </source>
</evidence>